<reference evidence="1" key="1">
    <citation type="submission" date="2022-11" db="EMBL/GenBank/DDBJ databases">
        <authorList>
            <person name="Hyden B.L."/>
            <person name="Feng K."/>
            <person name="Yates T."/>
            <person name="Jawdy S."/>
            <person name="Smart L.B."/>
            <person name="Muchero W."/>
        </authorList>
    </citation>
    <scope>NUCLEOTIDE SEQUENCE</scope>
    <source>
        <tissue evidence="1">Shoot tip</tissue>
    </source>
</reference>
<name>A0A9Q0Z4S2_SALVM</name>
<gene>
    <name evidence="1" type="ORF">OIU85_024398</name>
</gene>
<reference evidence="1" key="2">
    <citation type="journal article" date="2023" name="Int. J. Mol. Sci.">
        <title>De Novo Assembly and Annotation of 11 Diverse Shrub Willow (Salix) Genomes Reveals Novel Gene Organization in Sex-Linked Regions.</title>
        <authorList>
            <person name="Hyden B."/>
            <person name="Feng K."/>
            <person name="Yates T.B."/>
            <person name="Jawdy S."/>
            <person name="Cereghino C."/>
            <person name="Smart L.B."/>
            <person name="Muchero W."/>
        </authorList>
    </citation>
    <scope>NUCLEOTIDE SEQUENCE [LARGE SCALE GENOMIC DNA]</scope>
    <source>
        <tissue evidence="1">Shoot tip</tissue>
    </source>
</reference>
<evidence type="ECO:0000313" key="1">
    <source>
        <dbReference type="EMBL" id="KAJ6721305.1"/>
    </source>
</evidence>
<sequence length="72" mass="7933">MERGYSPLKILLWASTFNNGLLAETAMGFEAVDSEDEFDSGLYDHELTAASSAMATILDSKGSREKDWIQIS</sequence>
<protein>
    <submittedName>
        <fullName evidence="1">Uncharacterized protein</fullName>
    </submittedName>
</protein>
<accession>A0A9Q0Z4S2</accession>
<organism evidence="1 2">
    <name type="scientific">Salix viminalis</name>
    <name type="common">Common osier</name>
    <name type="synonym">Basket willow</name>
    <dbReference type="NCBI Taxonomy" id="40686"/>
    <lineage>
        <taxon>Eukaryota</taxon>
        <taxon>Viridiplantae</taxon>
        <taxon>Streptophyta</taxon>
        <taxon>Embryophyta</taxon>
        <taxon>Tracheophyta</taxon>
        <taxon>Spermatophyta</taxon>
        <taxon>Magnoliopsida</taxon>
        <taxon>eudicotyledons</taxon>
        <taxon>Gunneridae</taxon>
        <taxon>Pentapetalae</taxon>
        <taxon>rosids</taxon>
        <taxon>fabids</taxon>
        <taxon>Malpighiales</taxon>
        <taxon>Salicaceae</taxon>
        <taxon>Saliceae</taxon>
        <taxon>Salix</taxon>
    </lineage>
</organism>
<proteinExistence type="predicted"/>
<dbReference type="Proteomes" id="UP001151529">
    <property type="component" value="Chromosome 10"/>
</dbReference>
<dbReference type="EMBL" id="JAPFFL010000006">
    <property type="protein sequence ID" value="KAJ6721305.1"/>
    <property type="molecule type" value="Genomic_DNA"/>
</dbReference>
<keyword evidence="2" id="KW-1185">Reference proteome</keyword>
<comment type="caution">
    <text evidence="1">The sequence shown here is derived from an EMBL/GenBank/DDBJ whole genome shotgun (WGS) entry which is preliminary data.</text>
</comment>
<evidence type="ECO:0000313" key="2">
    <source>
        <dbReference type="Proteomes" id="UP001151529"/>
    </source>
</evidence>
<dbReference type="AlphaFoldDB" id="A0A9Q0Z4S2"/>